<reference evidence="6" key="1">
    <citation type="submission" date="2021-01" db="EMBL/GenBank/DDBJ databases">
        <title>Caligus Genome Assembly.</title>
        <authorList>
            <person name="Gallardo-Escarate C."/>
        </authorList>
    </citation>
    <scope>NUCLEOTIDE SEQUENCE [LARGE SCALE GENOMIC DNA]</scope>
</reference>
<evidence type="ECO:0000256" key="2">
    <source>
        <dbReference type="SAM" id="MobiDB-lite"/>
    </source>
</evidence>
<accession>A0A7T8GMM9</accession>
<feature type="region of interest" description="Disordered" evidence="2">
    <location>
        <begin position="1"/>
        <end position="32"/>
    </location>
</feature>
<dbReference type="Proteomes" id="UP000595437">
    <property type="component" value="Chromosome 19"/>
</dbReference>
<dbReference type="GO" id="GO:0005737">
    <property type="term" value="C:cytoplasm"/>
    <property type="evidence" value="ECO:0007669"/>
    <property type="project" value="TreeGrafter"/>
</dbReference>
<dbReference type="OrthoDB" id="6398446at2759"/>
<evidence type="ECO:0000259" key="3">
    <source>
        <dbReference type="Pfam" id="PF13716"/>
    </source>
</evidence>
<dbReference type="PANTHER" id="PTHR22826:SF211">
    <property type="entry name" value="LD43457P"/>
    <property type="match status" value="1"/>
</dbReference>
<evidence type="ECO:0000313" key="5">
    <source>
        <dbReference type="EMBL" id="QQP33030.1"/>
    </source>
</evidence>
<dbReference type="EMBL" id="CP045909">
    <property type="protein sequence ID" value="QQP32547.1"/>
    <property type="molecule type" value="Genomic_DNA"/>
</dbReference>
<dbReference type="EMBL" id="CP045908">
    <property type="protein sequence ID" value="QQP33030.1"/>
    <property type="molecule type" value="Genomic_DNA"/>
</dbReference>
<reference evidence="5" key="2">
    <citation type="journal article" name="Sci. Data">
        <title>Chromosome-scale genome assembly of the sea louse Caligus rogercresseyi by SMRT sequencing and Hi-C analysis.</title>
        <authorList>
            <person name="Gallardo-Escarate C."/>
            <person name="Valenzuela-Munoz V."/>
            <person name="Nunez-Acuna G."/>
            <person name="Valenzuela-Miranda D."/>
            <person name="Goncalves A.T."/>
            <person name="Escobar-Sepulveda H."/>
            <person name="Liachko I."/>
            <person name="Nelson B."/>
            <person name="Roberts S."/>
            <person name="Warren W."/>
        </authorList>
    </citation>
    <scope>NUCLEOTIDE SEQUENCE</scope>
    <source>
        <tissue evidence="5">Whole tissue</tissue>
    </source>
</reference>
<organism evidence="5 6">
    <name type="scientific">Caligus rogercresseyi</name>
    <name type="common">Sea louse</name>
    <dbReference type="NCBI Taxonomy" id="217165"/>
    <lineage>
        <taxon>Eukaryota</taxon>
        <taxon>Metazoa</taxon>
        <taxon>Ecdysozoa</taxon>
        <taxon>Arthropoda</taxon>
        <taxon>Crustacea</taxon>
        <taxon>Multicrustacea</taxon>
        <taxon>Hexanauplia</taxon>
        <taxon>Copepoda</taxon>
        <taxon>Siphonostomatoida</taxon>
        <taxon>Caligidae</taxon>
        <taxon>Caligus</taxon>
    </lineage>
</organism>
<dbReference type="GO" id="GO:0005085">
    <property type="term" value="F:guanyl-nucleotide exchange factor activity"/>
    <property type="evidence" value="ECO:0007669"/>
    <property type="project" value="UniProtKB-KW"/>
</dbReference>
<feature type="domain" description="CRAL-TRIO" evidence="3">
    <location>
        <begin position="59"/>
        <end position="188"/>
    </location>
</feature>
<proteinExistence type="predicted"/>
<sequence>MDKGPVIGIPPPPPKASVPAGSPHPSKSNSSGLPLSLKDVIHLIRSNAVSVPAGFTKFGHPVLFFPDVHHYPIVPESDLLLLFRYYLSVIPRTEQATGFSLVMDGRASESLGTVTGAFRQIVNLFPARIREVYVLYPGNKGASSLASENRDFLLDFDVFHMEEPEDLTHYIDSKYLHTRLGGHLHSDTENWLLLQVGQKKSDALGIVKFMHKDITRVIR</sequence>
<evidence type="ECO:0000313" key="6">
    <source>
        <dbReference type="Proteomes" id="UP000595437"/>
    </source>
</evidence>
<dbReference type="InterPro" id="IPR001251">
    <property type="entry name" value="CRAL-TRIO_dom"/>
</dbReference>
<protein>
    <recommendedName>
        <fullName evidence="3">CRAL-TRIO domain-containing protein</fullName>
    </recommendedName>
</protein>
<evidence type="ECO:0000313" key="4">
    <source>
        <dbReference type="EMBL" id="QQP32547.1"/>
    </source>
</evidence>
<name>A0A7T8GMM9_CALRO</name>
<keyword evidence="1" id="KW-0344">Guanine-nucleotide releasing factor</keyword>
<dbReference type="PANTHER" id="PTHR22826">
    <property type="entry name" value="RHO GUANINE EXCHANGE FACTOR-RELATED"/>
    <property type="match status" value="1"/>
</dbReference>
<gene>
    <name evidence="5" type="ORF">FKW44_024259</name>
    <name evidence="4" type="ORF">FKW44_024887</name>
</gene>
<dbReference type="AlphaFoldDB" id="A0A7T8GMM9"/>
<keyword evidence="6" id="KW-1185">Reference proteome</keyword>
<dbReference type="InterPro" id="IPR051336">
    <property type="entry name" value="RhoGEF_Guanine_NuclExch_SF"/>
</dbReference>
<dbReference type="Pfam" id="PF13716">
    <property type="entry name" value="CRAL_TRIO_2"/>
    <property type="match status" value="1"/>
</dbReference>
<evidence type="ECO:0000256" key="1">
    <source>
        <dbReference type="ARBA" id="ARBA00022658"/>
    </source>
</evidence>
<dbReference type="Proteomes" id="UP000595437">
    <property type="component" value="Chromosome 20"/>
</dbReference>